<name>A0ABY4A7G8_9BURK</name>
<dbReference type="Proteomes" id="UP000831532">
    <property type="component" value="Chromosome"/>
</dbReference>
<keyword evidence="1" id="KW-1133">Transmembrane helix</keyword>
<protein>
    <submittedName>
        <fullName evidence="2">Uncharacterized protein</fullName>
    </submittedName>
</protein>
<reference evidence="2 3" key="1">
    <citation type="submission" date="2020-10" db="EMBL/GenBank/DDBJ databases">
        <title>Genome analysis of Massilia species.</title>
        <authorList>
            <person name="Jung D.-H."/>
        </authorList>
    </citation>
    <scope>NUCLEOTIDE SEQUENCE [LARGE SCALE GENOMIC DNA]</scope>
    <source>
        <strain evidence="3">sipir</strain>
    </source>
</reference>
<sequence>MKNFVYENTGVQQGDVICYAFSPDLIDASEKELKHFLSVLSQHFPKTENGVDVFKPMDNQPLLATFNSAYQNVTMLIADRKEKSRYFWSILLSALTFCILVATLLNTFYVQGKGSNPHVEKLPNKLMQAPPKPPAT</sequence>
<evidence type="ECO:0000313" key="3">
    <source>
        <dbReference type="Proteomes" id="UP000831532"/>
    </source>
</evidence>
<accession>A0ABY4A7G8</accession>
<evidence type="ECO:0000256" key="1">
    <source>
        <dbReference type="SAM" id="Phobius"/>
    </source>
</evidence>
<feature type="transmembrane region" description="Helical" evidence="1">
    <location>
        <begin position="86"/>
        <end position="109"/>
    </location>
</feature>
<keyword evidence="1" id="KW-0812">Transmembrane</keyword>
<dbReference type="EMBL" id="CP063361">
    <property type="protein sequence ID" value="UOD30726.1"/>
    <property type="molecule type" value="Genomic_DNA"/>
</dbReference>
<keyword evidence="1" id="KW-0472">Membrane</keyword>
<proteinExistence type="predicted"/>
<keyword evidence="3" id="KW-1185">Reference proteome</keyword>
<gene>
    <name evidence="2" type="ORF">INH39_02990</name>
</gene>
<organism evidence="2 3">
    <name type="scientific">Massilia violaceinigra</name>
    <dbReference type="NCBI Taxonomy" id="2045208"/>
    <lineage>
        <taxon>Bacteria</taxon>
        <taxon>Pseudomonadati</taxon>
        <taxon>Pseudomonadota</taxon>
        <taxon>Betaproteobacteria</taxon>
        <taxon>Burkholderiales</taxon>
        <taxon>Oxalobacteraceae</taxon>
        <taxon>Telluria group</taxon>
        <taxon>Massilia</taxon>
    </lineage>
</organism>
<dbReference type="RefSeq" id="WP_243491958.1">
    <property type="nucleotide sequence ID" value="NZ_CP063361.1"/>
</dbReference>
<evidence type="ECO:0000313" key="2">
    <source>
        <dbReference type="EMBL" id="UOD30726.1"/>
    </source>
</evidence>